<keyword evidence="2" id="KW-1185">Reference proteome</keyword>
<evidence type="ECO:0000313" key="2">
    <source>
        <dbReference type="Proteomes" id="UP000242791"/>
    </source>
</evidence>
<evidence type="ECO:0000313" key="1">
    <source>
        <dbReference type="EMBL" id="OJD27491.1"/>
    </source>
</evidence>
<dbReference type="EMBL" id="LGTZ01000092">
    <property type="protein sequence ID" value="OJD27491.1"/>
    <property type="molecule type" value="Genomic_DNA"/>
</dbReference>
<name>A0A1J9R552_9EURO</name>
<comment type="caution">
    <text evidence="1">The sequence shown here is derived from an EMBL/GenBank/DDBJ whole genome shotgun (WGS) entry which is preliminary data.</text>
</comment>
<proteinExistence type="predicted"/>
<reference evidence="1 2" key="1">
    <citation type="submission" date="2015-08" db="EMBL/GenBank/DDBJ databases">
        <title>Emmonsia species relationships and genome sequence.</title>
        <authorList>
            <person name="Cuomo C.A."/>
            <person name="Schwartz I.S."/>
            <person name="Kenyon C."/>
            <person name="De Hoog G.S."/>
            <person name="Govender N.P."/>
            <person name="Botha A."/>
            <person name="Moreno L."/>
            <person name="De Vries M."/>
            <person name="Munoz J.F."/>
            <person name="Stielow J.B."/>
        </authorList>
    </citation>
    <scope>NUCLEOTIDE SEQUENCE [LARGE SCALE GENOMIC DNA]</scope>
    <source>
        <strain evidence="1 2">EI222</strain>
    </source>
</reference>
<dbReference type="AlphaFoldDB" id="A0A1J9R552"/>
<dbReference type="VEuPathDB" id="FungiDB:ACJ73_01104"/>
<organism evidence="1 2">
    <name type="scientific">Blastomyces percursus</name>
    <dbReference type="NCBI Taxonomy" id="1658174"/>
    <lineage>
        <taxon>Eukaryota</taxon>
        <taxon>Fungi</taxon>
        <taxon>Dikarya</taxon>
        <taxon>Ascomycota</taxon>
        <taxon>Pezizomycotina</taxon>
        <taxon>Eurotiomycetes</taxon>
        <taxon>Eurotiomycetidae</taxon>
        <taxon>Onygenales</taxon>
        <taxon>Ajellomycetaceae</taxon>
        <taxon>Blastomyces</taxon>
    </lineage>
</organism>
<dbReference type="STRING" id="1658174.A0A1J9R552"/>
<dbReference type="OrthoDB" id="3645574at2759"/>
<sequence length="268" mass="30845">MPVTRRLLREEITYSSAKEKEVNILHRLSYPSQETRFFTLLNNRRSLIRAIVAHHLSLESPDACHVTDIDNRLHRRFNPGNADEKVRCEVGELMPGWKTTILIDQFRDCMALQCPQAKLRPNCFPKVTNLGIQFTHTENLPLLTRCIHFLRRHLLSMLGRPVPSRYVRNQSETSAGREFDIGCLLINYLEEAKGKILSNTWIEKQDDIKLRSNLYRDLSRIFLSLTSTPFPKVGSFVIDNNGFLRLTNGPLSLGVQELENEEIPSGMT</sequence>
<protein>
    <submittedName>
        <fullName evidence="1">Uncharacterized protein</fullName>
    </submittedName>
</protein>
<gene>
    <name evidence="1" type="ORF">ACJ73_01104</name>
</gene>
<accession>A0A1J9R552</accession>
<dbReference type="Proteomes" id="UP000242791">
    <property type="component" value="Unassembled WGS sequence"/>
</dbReference>